<dbReference type="EMBL" id="KQ964436">
    <property type="protein sequence ID" value="KXN73465.1"/>
    <property type="molecule type" value="Genomic_DNA"/>
</dbReference>
<accession>A0A137PES8</accession>
<feature type="transmembrane region" description="Helical" evidence="6">
    <location>
        <begin position="381"/>
        <end position="403"/>
    </location>
</feature>
<feature type="transmembrane region" description="Helical" evidence="6">
    <location>
        <begin position="27"/>
        <end position="51"/>
    </location>
</feature>
<dbReference type="GO" id="GO:0015179">
    <property type="term" value="F:L-amino acid transmembrane transporter activity"/>
    <property type="evidence" value="ECO:0007669"/>
    <property type="project" value="TreeGrafter"/>
</dbReference>
<feature type="transmembrane region" description="Helical" evidence="6">
    <location>
        <begin position="215"/>
        <end position="233"/>
    </location>
</feature>
<comment type="similarity">
    <text evidence="2">Belongs to the amino acid/polyamine transporter 2 family.</text>
</comment>
<keyword evidence="3 6" id="KW-0812">Transmembrane</keyword>
<protein>
    <recommendedName>
        <fullName evidence="7">Amino acid transporter transmembrane domain-containing protein</fullName>
    </recommendedName>
</protein>
<proteinExistence type="inferred from homology"/>
<feature type="domain" description="Amino acid transporter transmembrane" evidence="7">
    <location>
        <begin position="29"/>
        <end position="403"/>
    </location>
</feature>
<feature type="transmembrane region" description="Helical" evidence="6">
    <location>
        <begin position="144"/>
        <end position="164"/>
    </location>
</feature>
<dbReference type="PANTHER" id="PTHR22950">
    <property type="entry name" value="AMINO ACID TRANSPORTER"/>
    <property type="match status" value="1"/>
</dbReference>
<feature type="transmembrane region" description="Helical" evidence="6">
    <location>
        <begin position="113"/>
        <end position="138"/>
    </location>
</feature>
<evidence type="ECO:0000256" key="5">
    <source>
        <dbReference type="ARBA" id="ARBA00023136"/>
    </source>
</evidence>
<keyword evidence="4 6" id="KW-1133">Transmembrane helix</keyword>
<feature type="transmembrane region" description="Helical" evidence="6">
    <location>
        <begin position="171"/>
        <end position="195"/>
    </location>
</feature>
<evidence type="ECO:0000256" key="1">
    <source>
        <dbReference type="ARBA" id="ARBA00004141"/>
    </source>
</evidence>
<gene>
    <name evidence="8" type="ORF">CONCODRAFT_83489</name>
</gene>
<feature type="transmembrane region" description="Helical" evidence="6">
    <location>
        <begin position="245"/>
        <end position="265"/>
    </location>
</feature>
<dbReference type="PANTHER" id="PTHR22950:SF349">
    <property type="entry name" value="AMINO ACID TRANSPORTER TRANSMEMBRANE DOMAIN-CONTAINING PROTEIN"/>
    <property type="match status" value="1"/>
</dbReference>
<feature type="transmembrane region" description="Helical" evidence="6">
    <location>
        <begin position="326"/>
        <end position="343"/>
    </location>
</feature>
<dbReference type="OrthoDB" id="40134at2759"/>
<feature type="transmembrane region" description="Helical" evidence="6">
    <location>
        <begin position="57"/>
        <end position="79"/>
    </location>
</feature>
<sequence>MSTDSDTAKSATMIDGIPRNQTETIRVCSASGAFFNIFCAIAGSGVLGLPYSLKQCGWIGVLFIILAAGMSIYTGRMLIECLYIDVKTGEPNGDLHEVGERSFGRPGKWFIQAVHYAVTLGCTTLYILLMGINIFSILKSYDVHFSQSYIIAICGVAVALPYMAVKDMGEVAWISALGAITTVIVVIIITVQGIIDTSQPIPATHKIIDYSGIPIALASICFSFGGAVVFPYVECTMKEPRKFPLVLTLAMTSIGALYLMISVVGLKSPIFDNLQDDVPTLAARILITAHVYLACPVYLCTFGSNVERNLKLNRISNKLVAFSLRALFRGITVAALTIIAIFLPHFNSIMSLIGSVCDCSLLFIIPILCHLRLKGIRGRPWYDYIMIAVMSVAAVVCLIWGTIDAIEGLIKDFKS</sequence>
<evidence type="ECO:0000256" key="4">
    <source>
        <dbReference type="ARBA" id="ARBA00022989"/>
    </source>
</evidence>
<dbReference type="GO" id="GO:0005774">
    <property type="term" value="C:vacuolar membrane"/>
    <property type="evidence" value="ECO:0007669"/>
    <property type="project" value="TreeGrafter"/>
</dbReference>
<evidence type="ECO:0000259" key="7">
    <source>
        <dbReference type="Pfam" id="PF01490"/>
    </source>
</evidence>
<feature type="transmembrane region" description="Helical" evidence="6">
    <location>
        <begin position="285"/>
        <end position="306"/>
    </location>
</feature>
<name>A0A137PES8_CONC2</name>
<organism evidence="8 9">
    <name type="scientific">Conidiobolus coronatus (strain ATCC 28846 / CBS 209.66 / NRRL 28638)</name>
    <name type="common">Delacroixia coronata</name>
    <dbReference type="NCBI Taxonomy" id="796925"/>
    <lineage>
        <taxon>Eukaryota</taxon>
        <taxon>Fungi</taxon>
        <taxon>Fungi incertae sedis</taxon>
        <taxon>Zoopagomycota</taxon>
        <taxon>Entomophthoromycotina</taxon>
        <taxon>Entomophthoromycetes</taxon>
        <taxon>Entomophthorales</taxon>
        <taxon>Ancylistaceae</taxon>
        <taxon>Conidiobolus</taxon>
    </lineage>
</organism>
<reference evidence="8 9" key="1">
    <citation type="journal article" date="2015" name="Genome Biol. Evol.">
        <title>Phylogenomic analyses indicate that early fungi evolved digesting cell walls of algal ancestors of land plants.</title>
        <authorList>
            <person name="Chang Y."/>
            <person name="Wang S."/>
            <person name="Sekimoto S."/>
            <person name="Aerts A.L."/>
            <person name="Choi C."/>
            <person name="Clum A."/>
            <person name="LaButti K.M."/>
            <person name="Lindquist E.A."/>
            <person name="Yee Ngan C."/>
            <person name="Ohm R.A."/>
            <person name="Salamov A.A."/>
            <person name="Grigoriev I.V."/>
            <person name="Spatafora J.W."/>
            <person name="Berbee M.L."/>
        </authorList>
    </citation>
    <scope>NUCLEOTIDE SEQUENCE [LARGE SCALE GENOMIC DNA]</scope>
    <source>
        <strain evidence="8 9">NRRL 28638</strain>
    </source>
</reference>
<dbReference type="Proteomes" id="UP000070444">
    <property type="component" value="Unassembled WGS sequence"/>
</dbReference>
<dbReference type="Pfam" id="PF01490">
    <property type="entry name" value="Aa_trans"/>
    <property type="match status" value="1"/>
</dbReference>
<keyword evidence="9" id="KW-1185">Reference proteome</keyword>
<evidence type="ECO:0000256" key="2">
    <source>
        <dbReference type="ARBA" id="ARBA00008066"/>
    </source>
</evidence>
<evidence type="ECO:0000313" key="8">
    <source>
        <dbReference type="EMBL" id="KXN73465.1"/>
    </source>
</evidence>
<evidence type="ECO:0000256" key="3">
    <source>
        <dbReference type="ARBA" id="ARBA00022692"/>
    </source>
</evidence>
<dbReference type="OMA" id="NTGACNE"/>
<keyword evidence="5 6" id="KW-0472">Membrane</keyword>
<dbReference type="InterPro" id="IPR013057">
    <property type="entry name" value="AA_transpt_TM"/>
</dbReference>
<evidence type="ECO:0000256" key="6">
    <source>
        <dbReference type="SAM" id="Phobius"/>
    </source>
</evidence>
<comment type="subcellular location">
    <subcellularLocation>
        <location evidence="1">Membrane</location>
        <topology evidence="1">Multi-pass membrane protein</topology>
    </subcellularLocation>
</comment>
<dbReference type="AlphaFoldDB" id="A0A137PES8"/>
<feature type="transmembrane region" description="Helical" evidence="6">
    <location>
        <begin position="349"/>
        <end position="369"/>
    </location>
</feature>
<dbReference type="STRING" id="796925.A0A137PES8"/>
<evidence type="ECO:0000313" key="9">
    <source>
        <dbReference type="Proteomes" id="UP000070444"/>
    </source>
</evidence>